<evidence type="ECO:0000313" key="3">
    <source>
        <dbReference type="Proteomes" id="UP000255505"/>
    </source>
</evidence>
<feature type="region of interest" description="Disordered" evidence="1">
    <location>
        <begin position="1"/>
        <end position="40"/>
    </location>
</feature>
<dbReference type="EMBL" id="LT991976">
    <property type="protein sequence ID" value="SPK72755.1"/>
    <property type="molecule type" value="Genomic_DNA"/>
</dbReference>
<proteinExistence type="predicted"/>
<evidence type="ECO:0000313" key="2">
    <source>
        <dbReference type="EMBL" id="SPK72755.1"/>
    </source>
</evidence>
<protein>
    <submittedName>
        <fullName evidence="2">Uncharacterized protein</fullName>
    </submittedName>
</protein>
<name>A0A375IHU0_9BURK</name>
<gene>
    <name evidence="2" type="ORF">CT19425_80133</name>
</gene>
<sequence>MAGSGLASGRGRARSASSSPCRWTRPVRRDSGHSQQAPRNFSFEFHMDVAGLKNLL</sequence>
<reference evidence="2 3" key="1">
    <citation type="submission" date="2018-01" db="EMBL/GenBank/DDBJ databases">
        <authorList>
            <person name="Gaut B.S."/>
            <person name="Morton B.R."/>
            <person name="Clegg M.T."/>
            <person name="Duvall M.R."/>
        </authorList>
    </citation>
    <scope>NUCLEOTIDE SEQUENCE [LARGE SCALE GENOMIC DNA]</scope>
    <source>
        <strain evidence="2">Cupriavidus taiwanensis LMG 19425</strain>
    </source>
</reference>
<accession>A0A375IHU0</accession>
<dbReference type="AlphaFoldDB" id="A0A375IHU0"/>
<organism evidence="2 3">
    <name type="scientific">Cupriavidus taiwanensis</name>
    <dbReference type="NCBI Taxonomy" id="164546"/>
    <lineage>
        <taxon>Bacteria</taxon>
        <taxon>Pseudomonadati</taxon>
        <taxon>Pseudomonadota</taxon>
        <taxon>Betaproteobacteria</taxon>
        <taxon>Burkholderiales</taxon>
        <taxon>Burkholderiaceae</taxon>
        <taxon>Cupriavidus</taxon>
    </lineage>
</organism>
<feature type="compositionally biased region" description="Low complexity" evidence="1">
    <location>
        <begin position="1"/>
        <end position="19"/>
    </location>
</feature>
<dbReference type="Proteomes" id="UP000255505">
    <property type="component" value="Chromosome I"/>
</dbReference>
<evidence type="ECO:0000256" key="1">
    <source>
        <dbReference type="SAM" id="MobiDB-lite"/>
    </source>
</evidence>